<reference evidence="1" key="2">
    <citation type="journal article" date="2015" name="Fish Shellfish Immunol.">
        <title>Early steps in the European eel (Anguilla anguilla)-Vibrio vulnificus interaction in the gills: Role of the RtxA13 toxin.</title>
        <authorList>
            <person name="Callol A."/>
            <person name="Pajuelo D."/>
            <person name="Ebbesson L."/>
            <person name="Teles M."/>
            <person name="MacKenzie S."/>
            <person name="Amaro C."/>
        </authorList>
    </citation>
    <scope>NUCLEOTIDE SEQUENCE</scope>
</reference>
<name>A0A0E9WDF7_ANGAN</name>
<organism evidence="1">
    <name type="scientific">Anguilla anguilla</name>
    <name type="common">European freshwater eel</name>
    <name type="synonym">Muraena anguilla</name>
    <dbReference type="NCBI Taxonomy" id="7936"/>
    <lineage>
        <taxon>Eukaryota</taxon>
        <taxon>Metazoa</taxon>
        <taxon>Chordata</taxon>
        <taxon>Craniata</taxon>
        <taxon>Vertebrata</taxon>
        <taxon>Euteleostomi</taxon>
        <taxon>Actinopterygii</taxon>
        <taxon>Neopterygii</taxon>
        <taxon>Teleostei</taxon>
        <taxon>Anguilliformes</taxon>
        <taxon>Anguillidae</taxon>
        <taxon>Anguilla</taxon>
    </lineage>
</organism>
<sequence>MKTRGLFSSSVGQRAPFIRFNPGTHPVSYHGDFKAPNLKRSPLCDMGKFGVQA</sequence>
<dbReference type="AlphaFoldDB" id="A0A0E9WDF7"/>
<evidence type="ECO:0000313" key="1">
    <source>
        <dbReference type="EMBL" id="JAH88372.1"/>
    </source>
</evidence>
<dbReference type="EMBL" id="GBXM01020205">
    <property type="protein sequence ID" value="JAH88372.1"/>
    <property type="molecule type" value="Transcribed_RNA"/>
</dbReference>
<reference evidence="1" key="1">
    <citation type="submission" date="2014-11" db="EMBL/GenBank/DDBJ databases">
        <authorList>
            <person name="Amaro Gonzalez C."/>
        </authorList>
    </citation>
    <scope>NUCLEOTIDE SEQUENCE</scope>
</reference>
<protein>
    <submittedName>
        <fullName evidence="1">Uncharacterized protein</fullName>
    </submittedName>
</protein>
<proteinExistence type="predicted"/>
<accession>A0A0E9WDF7</accession>